<evidence type="ECO:0000256" key="3">
    <source>
        <dbReference type="SAM" id="SignalP"/>
    </source>
</evidence>
<organism evidence="5 6">
    <name type="scientific">Achromobacter kerstersii</name>
    <dbReference type="NCBI Taxonomy" id="1353890"/>
    <lineage>
        <taxon>Bacteria</taxon>
        <taxon>Pseudomonadati</taxon>
        <taxon>Pseudomonadota</taxon>
        <taxon>Betaproteobacteria</taxon>
        <taxon>Burkholderiales</taxon>
        <taxon>Alcaligenaceae</taxon>
        <taxon>Achromobacter</taxon>
    </lineage>
</organism>
<evidence type="ECO:0000313" key="5">
    <source>
        <dbReference type="EMBL" id="CAB3691221.1"/>
    </source>
</evidence>
<dbReference type="InterPro" id="IPR050498">
    <property type="entry name" value="Ycf3"/>
</dbReference>
<dbReference type="SMART" id="SM00028">
    <property type="entry name" value="TPR"/>
    <property type="match status" value="5"/>
</dbReference>
<gene>
    <name evidence="5" type="ORF">LMG3441_02038</name>
</gene>
<dbReference type="SUPFAM" id="SSF48452">
    <property type="entry name" value="TPR-like"/>
    <property type="match status" value="3"/>
</dbReference>
<evidence type="ECO:0000313" key="6">
    <source>
        <dbReference type="Proteomes" id="UP000494269"/>
    </source>
</evidence>
<dbReference type="PANTHER" id="PTHR44858">
    <property type="entry name" value="TETRATRICOPEPTIDE REPEAT PROTEIN 6"/>
    <property type="match status" value="1"/>
</dbReference>
<feature type="chain" id="PRO_5028940746" description="Bacteriophage N4 adsorption protein A C-terminal domain-containing protein" evidence="3">
    <location>
        <begin position="28"/>
        <end position="939"/>
    </location>
</feature>
<dbReference type="InterPro" id="IPR011990">
    <property type="entry name" value="TPR-like_helical_dom_sf"/>
</dbReference>
<dbReference type="AlphaFoldDB" id="A0A6S6ZPY4"/>
<protein>
    <recommendedName>
        <fullName evidence="4">Bacteriophage N4 adsorption protein A C-terminal domain-containing protein</fullName>
    </recommendedName>
</protein>
<evidence type="ECO:0000256" key="2">
    <source>
        <dbReference type="ARBA" id="ARBA00022803"/>
    </source>
</evidence>
<dbReference type="PANTHER" id="PTHR44858:SF1">
    <property type="entry name" value="UDP-N-ACETYLGLUCOSAMINE--PEPTIDE N-ACETYLGLUCOSAMINYLTRANSFERASE SPINDLY-RELATED"/>
    <property type="match status" value="1"/>
</dbReference>
<dbReference type="Proteomes" id="UP000494269">
    <property type="component" value="Unassembled WGS sequence"/>
</dbReference>
<keyword evidence="1" id="KW-0677">Repeat</keyword>
<accession>A0A6S6ZPY4</accession>
<dbReference type="InterPro" id="IPR025137">
    <property type="entry name" value="NfrA_C"/>
</dbReference>
<keyword evidence="6" id="KW-1185">Reference proteome</keyword>
<dbReference type="Gene3D" id="1.25.40.10">
    <property type="entry name" value="Tetratricopeptide repeat domain"/>
    <property type="match status" value="3"/>
</dbReference>
<evidence type="ECO:0000256" key="1">
    <source>
        <dbReference type="ARBA" id="ARBA00022737"/>
    </source>
</evidence>
<proteinExistence type="predicted"/>
<keyword evidence="2" id="KW-0802">TPR repeat</keyword>
<dbReference type="Pfam" id="PF13283">
    <property type="entry name" value="NfrA_C"/>
    <property type="match status" value="1"/>
</dbReference>
<name>A0A6S6ZPY4_9BURK</name>
<feature type="signal peptide" evidence="3">
    <location>
        <begin position="1"/>
        <end position="27"/>
    </location>
</feature>
<sequence length="939" mass="100936">MTPLTRTLLLSAALASVWTAAPVAALAQTPSQPPAQTHAPANAAKAEAPLEGAAWQFADEGYKNYDAGKYELAQQQAESAIALRPDVERLRLLLIYSLQKQGKLKEADQAAADAIKNGLDTPALRQARANLRPQTTARPAARAAGGAAGSAAGSAATSSAYQRGFPIATRAYADYNRADYQAAARGAEQAFRIDPKQGAWAMLWLDALEAQNLYAEAEAAADKAITLGAPNKNDLTARRQTMKRRMAVKPAEEGYQALIANRPGDAVPLARQAVALAPDTASHRLLLMTALMLDNQLAAAEDAATDAMKQDDENTVALVMRGYLRQRQGKTDLANQDFDAALKQDWLDDDQKRNIRLIAADASLAAGENARALALVQPLGAKGAKDEAADSRIKRARSKPAVPATLTLANYPAPVQDCRDTPYGTSCELLPSDAAGSGGPAALAYAAYAREDYQEAITQARKAVEQDPANKELQRLLTTTLAAGNRQQLAEANQRMSDALAAQPDDPTLLMQRGYLHQRMKQPKLALQDFQAARATGKAPPTVILDEGYALSGVGDKRGAVEKLKQAIDEADAGKLELTPQQRFDTRNGIGGLSREWGGYFSAGYRGARPASSGLGGAAVTVPGDAVFSTAEIFWRPSDFLNSSTQTFELYGRLSNTLYDKGGKTTSQTVSDPCPGGGSISVSETPNQGIAGIPTTVGALGMRFTPSTEVGLTFGLERQFNLGSATRRGTFSPDPADLRCELNGKNQTANYQTTADNGAWLAYVTYGMYEGTTLRIDRPNWFTMEGYVQAGYSWFDAPAKLWLHNNTTGDDESKSKGRLKRDQAFGAGELRIGRSYRVDAISDRLVFFPYGVIGADWLWNKNSVSGLAIDGTDSYNLLGNGSSWSMGAGPGFNIRYWFREDHYNAPRSYLDLTTQYRFNIGGGAADRARGLFINLTLSY</sequence>
<reference evidence="5 6" key="1">
    <citation type="submission" date="2020-04" db="EMBL/GenBank/DDBJ databases">
        <authorList>
            <person name="De Canck E."/>
        </authorList>
    </citation>
    <scope>NUCLEOTIDE SEQUENCE [LARGE SCALE GENOMIC DNA]</scope>
    <source>
        <strain evidence="5 6">LMG 3441</strain>
    </source>
</reference>
<dbReference type="GO" id="GO:0009279">
    <property type="term" value="C:cell outer membrane"/>
    <property type="evidence" value="ECO:0007669"/>
    <property type="project" value="TreeGrafter"/>
</dbReference>
<keyword evidence="3" id="KW-0732">Signal</keyword>
<dbReference type="InterPro" id="IPR019734">
    <property type="entry name" value="TPR_rpt"/>
</dbReference>
<dbReference type="GO" id="GO:0046813">
    <property type="term" value="P:receptor-mediated virion attachment to host cell"/>
    <property type="evidence" value="ECO:0007669"/>
    <property type="project" value="TreeGrafter"/>
</dbReference>
<dbReference type="EMBL" id="CADIJQ010000002">
    <property type="protein sequence ID" value="CAB3691221.1"/>
    <property type="molecule type" value="Genomic_DNA"/>
</dbReference>
<evidence type="ECO:0000259" key="4">
    <source>
        <dbReference type="Pfam" id="PF13283"/>
    </source>
</evidence>
<dbReference type="RefSeq" id="WP_175169665.1">
    <property type="nucleotide sequence ID" value="NZ_CADIJQ010000002.1"/>
</dbReference>
<feature type="domain" description="Bacteriophage N4 adsorption protein A C-terminal" evidence="4">
    <location>
        <begin position="819"/>
        <end position="933"/>
    </location>
</feature>